<protein>
    <recommendedName>
        <fullName evidence="3">DUF2254 domain-containing protein</fullName>
    </recommendedName>
</protein>
<evidence type="ECO:0000313" key="1">
    <source>
        <dbReference type="EMBL" id="AIT10336.1"/>
    </source>
</evidence>
<name>A0A097ERZ0_9GAMM</name>
<proteinExistence type="predicted"/>
<dbReference type="eggNOG" id="COG4325">
    <property type="taxonomic scope" value="Bacteria"/>
</dbReference>
<keyword evidence="2" id="KW-1185">Reference proteome</keyword>
<gene>
    <name evidence="1" type="ORF">LO80_09095</name>
</gene>
<dbReference type="InterPro" id="IPR018723">
    <property type="entry name" value="DUF2254_membrane"/>
</dbReference>
<evidence type="ECO:0008006" key="3">
    <source>
        <dbReference type="Google" id="ProtNLM"/>
    </source>
</evidence>
<dbReference type="AlphaFoldDB" id="A0A097ERZ0"/>
<dbReference type="Pfam" id="PF10011">
    <property type="entry name" value="DUF2254"/>
    <property type="match status" value="1"/>
</dbReference>
<dbReference type="EMBL" id="CP009574">
    <property type="protein sequence ID" value="AIT10336.1"/>
    <property type="molecule type" value="Genomic_DNA"/>
</dbReference>
<dbReference type="STRING" id="1547445.LO80_09095"/>
<sequence>MFVFAWVIFTFIIWIDDIAKLGQVRTLLTKTEKQAFNAVKKYTNNPYLGCNALDENSIPTNSTPIFAQDYGFLNDILFESLNSLCKELDAKLYIVKYKGEHLASTETLAFIECSKDLPNEKLAEIANHFIISNEKNFIEDPVFGLETLSEIAAKALSPSTNDPTTAINVIDTLNRCLKYLFDSSFKDKKVIYENLYIKDISIERFIKSSFEYIRIYGSSNLLVAKRIQKSLLHISKQANKENSKVIEKYMENCYTQANVELTYNFEKTELNEFIKSLKVQK</sequence>
<organism evidence="1 2">
    <name type="scientific">Candidatus Francisella endociliophora</name>
    <dbReference type="NCBI Taxonomy" id="653937"/>
    <lineage>
        <taxon>Bacteria</taxon>
        <taxon>Pseudomonadati</taxon>
        <taxon>Pseudomonadota</taxon>
        <taxon>Gammaproteobacteria</taxon>
        <taxon>Thiotrichales</taxon>
        <taxon>Francisellaceae</taxon>
        <taxon>Francisella</taxon>
    </lineage>
</organism>
<reference evidence="1 2" key="1">
    <citation type="submission" date="2014-10" db="EMBL/GenBank/DDBJ databases">
        <title>Whole genome sequence of Francisella endociliophora strain FSC1006, isolated from a laboratory culture of the marine ciliate Euplotes raikovi.</title>
        <authorList>
            <person name="Granberg M."/>
            <person name="Backman S."/>
            <person name="Lundmark E."/>
            <person name="Nilsson E."/>
            <person name="Karlsson E."/>
            <person name="Thelaus J."/>
            <person name="Ohrman C."/>
            <person name="Larkeryd A."/>
            <person name="Stenberg P."/>
        </authorList>
    </citation>
    <scope>NUCLEOTIDE SEQUENCE [LARGE SCALE GENOMIC DNA]</scope>
    <source>
        <strain evidence="1 2">FSC1006</strain>
    </source>
</reference>
<dbReference type="HOGENOM" id="CLU_1155097_0_0_6"/>
<dbReference type="Proteomes" id="UP000029672">
    <property type="component" value="Chromosome"/>
</dbReference>
<dbReference type="KEGG" id="frf:LO80_09095"/>
<evidence type="ECO:0000313" key="2">
    <source>
        <dbReference type="Proteomes" id="UP000029672"/>
    </source>
</evidence>
<accession>A0A097ERZ0</accession>